<dbReference type="EMBL" id="CP133762">
    <property type="protein sequence ID" value="WMX48418.1"/>
    <property type="molecule type" value="Genomic_DNA"/>
</dbReference>
<gene>
    <name evidence="2" type="ORF">RGF97_31480</name>
</gene>
<protein>
    <submittedName>
        <fullName evidence="2">Uncharacterized protein</fullName>
    </submittedName>
</protein>
<name>A0ABY9S3A9_9ACTN</name>
<reference evidence="2 3" key="1">
    <citation type="submission" date="2023-09" db="EMBL/GenBank/DDBJ databases">
        <title>Complete genome of Streptomyces roseicoloratus T14.</title>
        <authorList>
            <person name="Bashizi T."/>
            <person name="Kim M.-J."/>
            <person name="Lee G."/>
            <person name="Tagele S.B."/>
            <person name="Shin J.-H."/>
        </authorList>
    </citation>
    <scope>NUCLEOTIDE SEQUENCE [LARGE SCALE GENOMIC DNA]</scope>
    <source>
        <strain evidence="2 3">T14</strain>
    </source>
</reference>
<sequence length="267" mass="29382">MVLAAHLITLSWPAAADLIPSGYLQTRFDEHAAPIAELIQAGRATGLPSRRTGARAAPEDTTQRAALLLAADTLLGDQDQTSLRQRVRPLVQTVQSRAPMYYGQIARSLDISPRFAQALATKSYSTHGHRSLRTPSRKHRYAVEEVPAYLPKLWFDAHFGDFLDDMPTDQQPRERALRRAVSLQLAKLATGLAWHRCAETLGLTPKMAAKLLSSLAKRFEPVKLWPEFDRRVDQIADHPTSPTNGSTTRAAVGAWPSGACRVESGTS</sequence>
<evidence type="ECO:0000313" key="2">
    <source>
        <dbReference type="EMBL" id="WMX48418.1"/>
    </source>
</evidence>
<dbReference type="Proteomes" id="UP001250858">
    <property type="component" value="Chromosome"/>
</dbReference>
<evidence type="ECO:0000313" key="3">
    <source>
        <dbReference type="Proteomes" id="UP001250858"/>
    </source>
</evidence>
<accession>A0ABY9S3A9</accession>
<proteinExistence type="predicted"/>
<feature type="region of interest" description="Disordered" evidence="1">
    <location>
        <begin position="236"/>
        <end position="256"/>
    </location>
</feature>
<keyword evidence="3" id="KW-1185">Reference proteome</keyword>
<organism evidence="2 3">
    <name type="scientific">Streptomyces roseicoloratus</name>
    <dbReference type="NCBI Taxonomy" id="2508722"/>
    <lineage>
        <taxon>Bacteria</taxon>
        <taxon>Bacillati</taxon>
        <taxon>Actinomycetota</taxon>
        <taxon>Actinomycetes</taxon>
        <taxon>Kitasatosporales</taxon>
        <taxon>Streptomycetaceae</taxon>
        <taxon>Streptomyces</taxon>
    </lineage>
</organism>
<dbReference type="RefSeq" id="WP_309549897.1">
    <property type="nucleotide sequence ID" value="NZ_CP133762.1"/>
</dbReference>
<evidence type="ECO:0000256" key="1">
    <source>
        <dbReference type="SAM" id="MobiDB-lite"/>
    </source>
</evidence>
<feature type="compositionally biased region" description="Polar residues" evidence="1">
    <location>
        <begin position="240"/>
        <end position="249"/>
    </location>
</feature>